<dbReference type="EMBL" id="JAJEQX010000014">
    <property type="protein sequence ID" value="MCC2254596.1"/>
    <property type="molecule type" value="Genomic_DNA"/>
</dbReference>
<keyword evidence="2" id="KW-1185">Reference proteome</keyword>
<organism evidence="1 2">
    <name type="scientific">Ruminococcus turbiniformis</name>
    <dbReference type="NCBI Taxonomy" id="2881258"/>
    <lineage>
        <taxon>Bacteria</taxon>
        <taxon>Bacillati</taxon>
        <taxon>Bacillota</taxon>
        <taxon>Clostridia</taxon>
        <taxon>Eubacteriales</taxon>
        <taxon>Oscillospiraceae</taxon>
        <taxon>Ruminococcus</taxon>
    </lineage>
</organism>
<reference evidence="1 2" key="1">
    <citation type="submission" date="2021-10" db="EMBL/GenBank/DDBJ databases">
        <title>Anaerobic single-cell dispensing facilitates the cultivation of human gut bacteria.</title>
        <authorList>
            <person name="Afrizal A."/>
        </authorList>
    </citation>
    <scope>NUCLEOTIDE SEQUENCE [LARGE SCALE GENOMIC DNA]</scope>
    <source>
        <strain evidence="1 2">CLA-AA-H200</strain>
    </source>
</reference>
<evidence type="ECO:0000313" key="2">
    <source>
        <dbReference type="Proteomes" id="UP001198151"/>
    </source>
</evidence>
<proteinExistence type="predicted"/>
<accession>A0ABS8FXA0</accession>
<sequence>MKNTNPRQMSCHVNNKAVIELINKLQYPQAGKGSFLHRKARTEKDKNGQYLPASLIGINVVNYSVKPSVFVQENITPSELKELYYEAILKRNNYQFSGNGQKIFGPVDKDGYATARSIQICRQGSFKQGDQLITKNYPWTVTIQNGKGIKEINKNTGGTKIKSGSFVCEKKASINLSDGDFFTFLDEAVTYLLAWENYISHSYIKANEEAIRTFEKEKALDRRKSEI</sequence>
<name>A0ABS8FXA0_9FIRM</name>
<evidence type="ECO:0000313" key="1">
    <source>
        <dbReference type="EMBL" id="MCC2254596.1"/>
    </source>
</evidence>
<dbReference type="Proteomes" id="UP001198151">
    <property type="component" value="Unassembled WGS sequence"/>
</dbReference>
<gene>
    <name evidence="1" type="ORF">LKD70_09225</name>
</gene>
<dbReference type="RefSeq" id="WP_227707735.1">
    <property type="nucleotide sequence ID" value="NZ_JAJEQX010000014.1"/>
</dbReference>
<protein>
    <submittedName>
        <fullName evidence="1">Uncharacterized protein</fullName>
    </submittedName>
</protein>
<comment type="caution">
    <text evidence="1">The sequence shown here is derived from an EMBL/GenBank/DDBJ whole genome shotgun (WGS) entry which is preliminary data.</text>
</comment>